<dbReference type="Proteomes" id="UP000241848">
    <property type="component" value="Unassembled WGS sequence"/>
</dbReference>
<gene>
    <name evidence="3" type="ORF">C7B45_13135</name>
</gene>
<dbReference type="AlphaFoldDB" id="A0A2T2WF07"/>
<dbReference type="Pfam" id="PF13556">
    <property type="entry name" value="HTH_30"/>
    <property type="match status" value="1"/>
</dbReference>
<feature type="domain" description="Purine catabolism PurC-like" evidence="1">
    <location>
        <begin position="6"/>
        <end position="123"/>
    </location>
</feature>
<dbReference type="InterPro" id="IPR051448">
    <property type="entry name" value="CdaR-like_regulators"/>
</dbReference>
<accession>A0A2T2WF07</accession>
<sequence length="509" mass="56912">MITVRDVLSRPVFRTAVIAGGLDGLDRPVHWVHVGEIPNLGQYLKGYELVLTTGVGLTSLTARYRFIRGLITAGASGLVIELGQYLPQVPPDLIDLANVEHFPIIAFHNPVRFLELSQDINALLISQHHRILDDLEALSQGIRQAMLNTEGAVRLVQLLFESIARPVLYRPRDPADTPIVFGEWVEQPALPSDVALHPVQESTPHHRIRQSVMVFGEPIGDVFVANPGNPIDERVYLALDSTVAALAQDFIRVESLDRLRRREEGALLEHLLFEENPEPYLCQRFRGRYRLTPGYAYRVLAIATTTPLAPQMVRQLLPANMICAVYNQTDQTIFVVIGSAHAIEELPHLLPSPGMTPGEQPLLGISSQYNDPADMHQALSEANDAAAIARYCGRGQVSYDKMGIWRWILFTPHHHLQRLLIEPELGPLLQRRDRARLLETLDALLTHLDSKQAASHMLGIHRQTLYARIRVLEETLGPDFMAPARRTAIEAALMAHRYLTGTPAPKRQG</sequence>
<protein>
    <submittedName>
        <fullName evidence="3">PucR family transcriptional regulator</fullName>
    </submittedName>
</protein>
<reference evidence="3 4" key="1">
    <citation type="journal article" date="2014" name="BMC Genomics">
        <title>Comparison of environmental and isolate Sulfobacillus genomes reveals diverse carbon, sulfur, nitrogen, and hydrogen metabolisms.</title>
        <authorList>
            <person name="Justice N.B."/>
            <person name="Norman A."/>
            <person name="Brown C.T."/>
            <person name="Singh A."/>
            <person name="Thomas B.C."/>
            <person name="Banfield J.F."/>
        </authorList>
    </citation>
    <scope>NUCLEOTIDE SEQUENCE [LARGE SCALE GENOMIC DNA]</scope>
    <source>
        <strain evidence="3">AMDSBA3</strain>
    </source>
</reference>
<evidence type="ECO:0000313" key="3">
    <source>
        <dbReference type="EMBL" id="PSR20827.1"/>
    </source>
</evidence>
<dbReference type="EMBL" id="PXYV01000049">
    <property type="protein sequence ID" value="PSR20827.1"/>
    <property type="molecule type" value="Genomic_DNA"/>
</dbReference>
<dbReference type="InterPro" id="IPR012914">
    <property type="entry name" value="PucR_dom"/>
</dbReference>
<dbReference type="PANTHER" id="PTHR33744">
    <property type="entry name" value="CARBOHYDRATE DIACID REGULATOR"/>
    <property type="match status" value="1"/>
</dbReference>
<name>A0A2T2WF07_9FIRM</name>
<dbReference type="InterPro" id="IPR042070">
    <property type="entry name" value="PucR_C-HTH_sf"/>
</dbReference>
<dbReference type="Pfam" id="PF07905">
    <property type="entry name" value="PucR"/>
    <property type="match status" value="1"/>
</dbReference>
<organism evidence="3 4">
    <name type="scientific">Sulfobacillus acidophilus</name>
    <dbReference type="NCBI Taxonomy" id="53633"/>
    <lineage>
        <taxon>Bacteria</taxon>
        <taxon>Bacillati</taxon>
        <taxon>Bacillota</taxon>
        <taxon>Clostridia</taxon>
        <taxon>Eubacteriales</taxon>
        <taxon>Clostridiales Family XVII. Incertae Sedis</taxon>
        <taxon>Sulfobacillus</taxon>
    </lineage>
</organism>
<evidence type="ECO:0000313" key="4">
    <source>
        <dbReference type="Proteomes" id="UP000241848"/>
    </source>
</evidence>
<proteinExistence type="predicted"/>
<evidence type="ECO:0000259" key="1">
    <source>
        <dbReference type="Pfam" id="PF07905"/>
    </source>
</evidence>
<comment type="caution">
    <text evidence="3">The sequence shown here is derived from an EMBL/GenBank/DDBJ whole genome shotgun (WGS) entry which is preliminary data.</text>
</comment>
<dbReference type="Gene3D" id="1.10.10.2840">
    <property type="entry name" value="PucR C-terminal helix-turn-helix domain"/>
    <property type="match status" value="1"/>
</dbReference>
<dbReference type="InterPro" id="IPR025736">
    <property type="entry name" value="PucR_C-HTH_dom"/>
</dbReference>
<feature type="domain" description="PucR C-terminal helix-turn-helix" evidence="2">
    <location>
        <begin position="437"/>
        <end position="495"/>
    </location>
</feature>
<evidence type="ECO:0000259" key="2">
    <source>
        <dbReference type="Pfam" id="PF13556"/>
    </source>
</evidence>
<dbReference type="PANTHER" id="PTHR33744:SF1">
    <property type="entry name" value="DNA-BINDING TRANSCRIPTIONAL ACTIVATOR ADER"/>
    <property type="match status" value="1"/>
</dbReference>